<comment type="caution">
    <text evidence="1">The sequence shown here is derived from an EMBL/GenBank/DDBJ whole genome shotgun (WGS) entry which is preliminary data.</text>
</comment>
<protein>
    <submittedName>
        <fullName evidence="1">Uncharacterized protein</fullName>
    </submittedName>
</protein>
<organism evidence="1 2">
    <name type="scientific">Rotaria magnacalcarata</name>
    <dbReference type="NCBI Taxonomy" id="392030"/>
    <lineage>
        <taxon>Eukaryota</taxon>
        <taxon>Metazoa</taxon>
        <taxon>Spiralia</taxon>
        <taxon>Gnathifera</taxon>
        <taxon>Rotifera</taxon>
        <taxon>Eurotatoria</taxon>
        <taxon>Bdelloidea</taxon>
        <taxon>Philodinida</taxon>
        <taxon>Philodinidae</taxon>
        <taxon>Rotaria</taxon>
    </lineage>
</organism>
<dbReference type="AlphaFoldDB" id="A0A8S2YKV6"/>
<accession>A0A8S2YKV6</accession>
<sequence>PRISYPICPLQPNQILACTKASASWLTNGETPPRYLVPIKGYSKNTHAPFILKWAIVSHQRK</sequence>
<dbReference type="Proteomes" id="UP000681720">
    <property type="component" value="Unassembled WGS sequence"/>
</dbReference>
<feature type="non-terminal residue" evidence="1">
    <location>
        <position position="1"/>
    </location>
</feature>
<reference evidence="1" key="1">
    <citation type="submission" date="2021-02" db="EMBL/GenBank/DDBJ databases">
        <authorList>
            <person name="Nowell W R."/>
        </authorList>
    </citation>
    <scope>NUCLEOTIDE SEQUENCE</scope>
</reference>
<gene>
    <name evidence="1" type="ORF">GIL414_LOCUS37280</name>
</gene>
<name>A0A8S2YKV6_9BILA</name>
<evidence type="ECO:0000313" key="1">
    <source>
        <dbReference type="EMBL" id="CAF4561790.1"/>
    </source>
</evidence>
<dbReference type="EMBL" id="CAJOBJ010095338">
    <property type="protein sequence ID" value="CAF4561790.1"/>
    <property type="molecule type" value="Genomic_DNA"/>
</dbReference>
<evidence type="ECO:0000313" key="2">
    <source>
        <dbReference type="Proteomes" id="UP000681720"/>
    </source>
</evidence>
<proteinExistence type="predicted"/>